<dbReference type="Pfam" id="PF00392">
    <property type="entry name" value="GntR"/>
    <property type="match status" value="1"/>
</dbReference>
<dbReference type="PANTHER" id="PTHR38445:SF10">
    <property type="entry name" value="GNTR-FAMILY TRANSCRIPTIONAL REGULATOR"/>
    <property type="match status" value="1"/>
</dbReference>
<evidence type="ECO:0000313" key="6">
    <source>
        <dbReference type="Proteomes" id="UP000426027"/>
    </source>
</evidence>
<dbReference type="InterPro" id="IPR036390">
    <property type="entry name" value="WH_DNA-bd_sf"/>
</dbReference>
<sequence length="343" mass="39888">MKKPVIYQYLHFDYYSATPKYLQLANCIINAISEGKIKKDDPLPSINELSFEFEISRDTAEKGYKHLKALGVLGSVPGKGYFIKCTEVDQELKIFLLFNKLSFHKKIIYDAFSQSLPDKALIDLYIYNNDFSLFKKLIYNRKEDYTHFVIVPHYTDGEDNTAEVLSVLPKDKLILMDKLLPGFTGDYGAVYEQFDKDLQATLEQALPQLEKYQTIKLIFPEDSYHPREIIRGFTMFCRQYAFNYKVVHRIEDEAIEKGDVYINLMENDLVTLIERIMEKKLKLGKEVGVISYNETPLKKIILNGITTISTDFQKMGETAAQMILNHNRQHVHNPFYLTLRQSL</sequence>
<protein>
    <submittedName>
        <fullName evidence="5">GntR family transcriptional regulator</fullName>
    </submittedName>
</protein>
<evidence type="ECO:0000256" key="1">
    <source>
        <dbReference type="ARBA" id="ARBA00023015"/>
    </source>
</evidence>
<dbReference type="KEGG" id="fls:GLV81_11550"/>
<evidence type="ECO:0000256" key="3">
    <source>
        <dbReference type="ARBA" id="ARBA00023163"/>
    </source>
</evidence>
<dbReference type="InterPro" id="IPR036388">
    <property type="entry name" value="WH-like_DNA-bd_sf"/>
</dbReference>
<dbReference type="GO" id="GO:0003700">
    <property type="term" value="F:DNA-binding transcription factor activity"/>
    <property type="evidence" value="ECO:0007669"/>
    <property type="project" value="InterPro"/>
</dbReference>
<dbReference type="SUPFAM" id="SSF46785">
    <property type="entry name" value="Winged helix' DNA-binding domain"/>
    <property type="match status" value="1"/>
</dbReference>
<keyword evidence="2" id="KW-0238">DNA-binding</keyword>
<evidence type="ECO:0000313" key="5">
    <source>
        <dbReference type="EMBL" id="QGW28647.1"/>
    </source>
</evidence>
<keyword evidence="1" id="KW-0805">Transcription regulation</keyword>
<dbReference type="SMART" id="SM00345">
    <property type="entry name" value="HTH_GNTR"/>
    <property type="match status" value="1"/>
</dbReference>
<dbReference type="PANTHER" id="PTHR38445">
    <property type="entry name" value="HTH-TYPE TRANSCRIPTIONAL REPRESSOR YTRA"/>
    <property type="match status" value="1"/>
</dbReference>
<gene>
    <name evidence="5" type="ORF">GLV81_11550</name>
</gene>
<dbReference type="InterPro" id="IPR000524">
    <property type="entry name" value="Tscrpt_reg_HTH_GntR"/>
</dbReference>
<keyword evidence="3" id="KW-0804">Transcription</keyword>
<dbReference type="CDD" id="cd07377">
    <property type="entry name" value="WHTH_GntR"/>
    <property type="match status" value="1"/>
</dbReference>
<dbReference type="PROSITE" id="PS50949">
    <property type="entry name" value="HTH_GNTR"/>
    <property type="match status" value="1"/>
</dbReference>
<dbReference type="EMBL" id="CP046566">
    <property type="protein sequence ID" value="QGW28647.1"/>
    <property type="molecule type" value="Genomic_DNA"/>
</dbReference>
<feature type="domain" description="HTH gntR-type" evidence="4">
    <location>
        <begin position="18"/>
        <end position="86"/>
    </location>
</feature>
<name>A0A6I6G867_9BACT</name>
<dbReference type="InterPro" id="IPR046335">
    <property type="entry name" value="LacI/GalR-like_sensor"/>
</dbReference>
<dbReference type="RefSeq" id="WP_157479000.1">
    <property type="nucleotide sequence ID" value="NZ_CP046566.1"/>
</dbReference>
<organism evidence="5 6">
    <name type="scientific">Phnomibacter ginsenosidimutans</name>
    <dbReference type="NCBI Taxonomy" id="2676868"/>
    <lineage>
        <taxon>Bacteria</taxon>
        <taxon>Pseudomonadati</taxon>
        <taxon>Bacteroidota</taxon>
        <taxon>Chitinophagia</taxon>
        <taxon>Chitinophagales</taxon>
        <taxon>Chitinophagaceae</taxon>
        <taxon>Phnomibacter</taxon>
    </lineage>
</organism>
<dbReference type="Proteomes" id="UP000426027">
    <property type="component" value="Chromosome"/>
</dbReference>
<accession>A0A6I6G867</accession>
<dbReference type="SUPFAM" id="SSF53822">
    <property type="entry name" value="Periplasmic binding protein-like I"/>
    <property type="match status" value="1"/>
</dbReference>
<dbReference type="Gene3D" id="3.40.50.2300">
    <property type="match status" value="2"/>
</dbReference>
<dbReference type="AlphaFoldDB" id="A0A6I6G867"/>
<evidence type="ECO:0000256" key="2">
    <source>
        <dbReference type="ARBA" id="ARBA00023125"/>
    </source>
</evidence>
<proteinExistence type="predicted"/>
<dbReference type="InterPro" id="IPR028082">
    <property type="entry name" value="Peripla_BP_I"/>
</dbReference>
<dbReference type="Pfam" id="PF13377">
    <property type="entry name" value="Peripla_BP_3"/>
    <property type="match status" value="1"/>
</dbReference>
<evidence type="ECO:0000259" key="4">
    <source>
        <dbReference type="PROSITE" id="PS50949"/>
    </source>
</evidence>
<keyword evidence="6" id="KW-1185">Reference proteome</keyword>
<dbReference type="Gene3D" id="1.10.10.10">
    <property type="entry name" value="Winged helix-like DNA-binding domain superfamily/Winged helix DNA-binding domain"/>
    <property type="match status" value="1"/>
</dbReference>
<reference evidence="5 6" key="1">
    <citation type="submission" date="2019-11" db="EMBL/GenBank/DDBJ databases">
        <authorList>
            <person name="Im W.T."/>
        </authorList>
    </citation>
    <scope>NUCLEOTIDE SEQUENCE [LARGE SCALE GENOMIC DNA]</scope>
    <source>
        <strain evidence="5 6">SB-02</strain>
    </source>
</reference>
<dbReference type="GO" id="GO:0003677">
    <property type="term" value="F:DNA binding"/>
    <property type="evidence" value="ECO:0007669"/>
    <property type="project" value="UniProtKB-KW"/>
</dbReference>